<dbReference type="InterPro" id="IPR023828">
    <property type="entry name" value="Peptidase_S8_Ser-AS"/>
</dbReference>
<evidence type="ECO:0000256" key="3">
    <source>
        <dbReference type="ARBA" id="ARBA00022723"/>
    </source>
</evidence>
<keyword evidence="8" id="KW-1133">Transmembrane helix</keyword>
<dbReference type="Pfam" id="PF09286">
    <property type="entry name" value="Pro-kuma_activ"/>
    <property type="match status" value="1"/>
</dbReference>
<proteinExistence type="predicted"/>
<evidence type="ECO:0000256" key="5">
    <source>
        <dbReference type="ARBA" id="ARBA00022825"/>
    </source>
</evidence>
<protein>
    <submittedName>
        <fullName evidence="10">Peptidase S53</fullName>
    </submittedName>
</protein>
<reference evidence="10 11" key="1">
    <citation type="journal article" date="2022" name="Microbiol. Resour. Announc.">
        <title>Complete Genome Sequence of the Hyperthermophilic and Acidophilic Archaeon Saccharolobus caldissimus Strain HS-3T.</title>
        <authorList>
            <person name="Sakai H.D."/>
            <person name="Kurosawa N."/>
        </authorList>
    </citation>
    <scope>NUCLEOTIDE SEQUENCE [LARGE SCALE GENOMIC DNA]</scope>
    <source>
        <strain evidence="10 11">JCM32116</strain>
    </source>
</reference>
<dbReference type="GO" id="GO:0006508">
    <property type="term" value="P:proteolysis"/>
    <property type="evidence" value="ECO:0007669"/>
    <property type="project" value="UniProtKB-KW"/>
</dbReference>
<organism evidence="10 11">
    <name type="scientific">Saccharolobus caldissimus</name>
    <dbReference type="NCBI Taxonomy" id="1702097"/>
    <lineage>
        <taxon>Archaea</taxon>
        <taxon>Thermoproteota</taxon>
        <taxon>Thermoprotei</taxon>
        <taxon>Sulfolobales</taxon>
        <taxon>Sulfolobaceae</taxon>
        <taxon>Saccharolobus</taxon>
    </lineage>
</organism>
<dbReference type="GO" id="GO:0046872">
    <property type="term" value="F:metal ion binding"/>
    <property type="evidence" value="ECO:0007669"/>
    <property type="project" value="UniProtKB-KW"/>
</dbReference>
<evidence type="ECO:0000256" key="8">
    <source>
        <dbReference type="SAM" id="Phobius"/>
    </source>
</evidence>
<dbReference type="PANTHER" id="PTHR14218">
    <property type="entry name" value="PROTEASE S8 TRIPEPTIDYL PEPTIDASE I CLN2"/>
    <property type="match status" value="1"/>
</dbReference>
<dbReference type="Pfam" id="PF17957">
    <property type="entry name" value="Big_7"/>
    <property type="match status" value="1"/>
</dbReference>
<name>A0AAQ4CVT7_9CREN</name>
<keyword evidence="4" id="KW-0378">Hydrolase</keyword>
<dbReference type="KEGG" id="scas:SACC_29350"/>
<sequence>MVKTKNISLLLLILFIITVTSEINFTIISSASSNQMLTPIIPKGFKIIGELPNNTIVQVSIYIPLRNLNLLQSLAVEISTPGSPLYHKFLSYNEISELFLPISTYNKVVNYLKQYNLTIITSALDSVIVVQGTVRQIYRALGINFLLLSNGSVEYYTGVGEVKLSGVSVFATNYTMLFFSHPNFLITQKQQEKIAQTENLTEILAAYNLPQIALAYNATVLYKQGDYGNGTNIGIIDFYGDPDILQQLAYFDKLYNLPPPPSVKIVPIGPYLPGLGILTGWAIEESLDVEAVHSIAPMSNITIYTPSIGDLAAIIGYIDQQHEVNVVSMSFGIPESEASSFLAMIEQTEYYFMLGTLEGITFVASSGDGGGELYSVAQPLGGTSWPATSPFVTAVGGTTVYLSGNSSVQEAWSCSPGGGASTGGVSIIFPKPWYQEGIKGPFNFIDGRLTPDIALNANIYPGVNVILPGNISLIVGGTSESSPLFAGLLGLLISKLHTKFGLINPLIYKLAESDYNKAFYPVTFGYNLPWTANYGYNLVTGWGAPNIGYWLYLINSTEPNTLEINISVLPHSEEYFQGQKIRVIANITYNGKEVNTGNFTITVESLRNEYVYPMKFNGSLWTGNVTISNVSGITYIMVNGSYNNIKGVNLIEVFVGYLFSLFSINQFTEHKNVTVTEISGFLYYLNGSLAVNVTHFTLNIYYYNPLSNNYVYETNITLEETTFHPHIRIIFLQPISFQFTQWYGETNATLQPTATLLVGDGEVYGFSPTALGLTPLGSLILSPILASPEVVSPNESLLVEAGLFTSLYAFFNGYNITASLMSPNGTVLSSQQLNSEYLIIPPFLYITIYITYLHIPVNVKPGYYIIYLNVTGEINNVSKLIGYEGYQIYVAPYYLTPHIQVENYALQGQKITFYANITYANGTEVKYGIFTALVFPKQIESQYSSLSEEYLIVQQVMLTYNSTLGEWEGSYILPSVSSLGNATYLNPGYFTGEFDIYVQGLSFNGMPTTTNINSLKSFVVLPYTLISNQNLDSLIPINVALENDNITYNGSMENVLMLGVNKLHGIVNLINANITGTLIIYNSNVTLIGSYANNLIVINSTIYLLSSTVKTITLENSKIDLMSSKLLEISPKIPLVNILTKPGNYTGVINITANIIGSDIQNVTFYLNGIPVYVSTNNGTISFTLNTSRYPDGNYELSVIAYQKDGLSNSSSINLNFYNNLITLSNKINETYNALHTQYENLSVNLNNIYKTLSGNINISDIIGILGVILAVIAIILSLVNRRKK</sequence>
<dbReference type="InterPro" id="IPR030400">
    <property type="entry name" value="Sedolisin_dom"/>
</dbReference>
<dbReference type="Pfam" id="PF00082">
    <property type="entry name" value="Peptidase_S8"/>
    <property type="match status" value="1"/>
</dbReference>
<evidence type="ECO:0000256" key="6">
    <source>
        <dbReference type="ARBA" id="ARBA00022837"/>
    </source>
</evidence>
<dbReference type="CDD" id="cd11377">
    <property type="entry name" value="Pro-peptidase_S53"/>
    <property type="match status" value="1"/>
</dbReference>
<dbReference type="Gene3D" id="2.60.40.10">
    <property type="entry name" value="Immunoglobulins"/>
    <property type="match status" value="1"/>
</dbReference>
<dbReference type="InterPro" id="IPR050819">
    <property type="entry name" value="Tripeptidyl-peptidase_I"/>
</dbReference>
<dbReference type="GO" id="GO:0008240">
    <property type="term" value="F:tripeptidyl-peptidase activity"/>
    <property type="evidence" value="ECO:0007669"/>
    <property type="project" value="TreeGrafter"/>
</dbReference>
<feature type="domain" description="Peptidase S53" evidence="9">
    <location>
        <begin position="207"/>
        <end position="557"/>
    </location>
</feature>
<dbReference type="Proteomes" id="UP001319921">
    <property type="component" value="Chromosome"/>
</dbReference>
<dbReference type="EMBL" id="AP025226">
    <property type="protein sequence ID" value="BDB99918.1"/>
    <property type="molecule type" value="Genomic_DNA"/>
</dbReference>
<dbReference type="InterPro" id="IPR000209">
    <property type="entry name" value="Peptidase_S8/S53_dom"/>
</dbReference>
<dbReference type="RefSeq" id="WP_229570462.1">
    <property type="nucleotide sequence ID" value="NZ_AP025226.1"/>
</dbReference>
<keyword evidence="2" id="KW-0645">Protease</keyword>
<dbReference type="SUPFAM" id="SSF54897">
    <property type="entry name" value="Protease propeptides/inhibitors"/>
    <property type="match status" value="1"/>
</dbReference>
<evidence type="ECO:0000256" key="7">
    <source>
        <dbReference type="ARBA" id="ARBA00023145"/>
    </source>
</evidence>
<dbReference type="PIRSF" id="PIRSF032623">
    <property type="entry name" value="Peptidase_SSO2181_prd"/>
    <property type="match status" value="1"/>
</dbReference>
<dbReference type="InterPro" id="IPR036852">
    <property type="entry name" value="Peptidase_S8/S53_dom_sf"/>
</dbReference>
<dbReference type="CDD" id="cd04056">
    <property type="entry name" value="Peptidases_S53"/>
    <property type="match status" value="1"/>
</dbReference>
<dbReference type="Gene3D" id="3.40.50.200">
    <property type="entry name" value="Peptidase S8/S53 domain"/>
    <property type="match status" value="1"/>
</dbReference>
<dbReference type="PANTHER" id="PTHR14218:SF15">
    <property type="entry name" value="TRIPEPTIDYL-PEPTIDASE 1"/>
    <property type="match status" value="1"/>
</dbReference>
<gene>
    <name evidence="10" type="ORF">SACC_29350</name>
</gene>
<dbReference type="SMART" id="SM00944">
    <property type="entry name" value="Pro-kuma_activ"/>
    <property type="match status" value="1"/>
</dbReference>
<feature type="transmembrane region" description="Helical" evidence="8">
    <location>
        <begin position="1262"/>
        <end position="1280"/>
    </location>
</feature>
<keyword evidence="6" id="KW-0106">Calcium</keyword>
<evidence type="ECO:0000256" key="2">
    <source>
        <dbReference type="ARBA" id="ARBA00022670"/>
    </source>
</evidence>
<dbReference type="PROSITE" id="PS51695">
    <property type="entry name" value="SEDOLISIN"/>
    <property type="match status" value="1"/>
</dbReference>
<dbReference type="InterPro" id="IPR017001">
    <property type="entry name" value="Pept_S53_physarolisin-II_arc"/>
</dbReference>
<dbReference type="GeneID" id="68867659"/>
<comment type="cofactor">
    <cofactor evidence="1">
        <name>Ca(2+)</name>
        <dbReference type="ChEBI" id="CHEBI:29108"/>
    </cofactor>
</comment>
<keyword evidence="7" id="KW-0865">Zymogen</keyword>
<keyword evidence="8" id="KW-0812">Transmembrane</keyword>
<dbReference type="PROSITE" id="PS00138">
    <property type="entry name" value="SUBTILASE_SER"/>
    <property type="match status" value="1"/>
</dbReference>
<evidence type="ECO:0000259" key="9">
    <source>
        <dbReference type="PROSITE" id="PS51695"/>
    </source>
</evidence>
<evidence type="ECO:0000256" key="1">
    <source>
        <dbReference type="ARBA" id="ARBA00001913"/>
    </source>
</evidence>
<keyword evidence="5" id="KW-0720">Serine protease</keyword>
<keyword evidence="8" id="KW-0472">Membrane</keyword>
<evidence type="ECO:0000256" key="4">
    <source>
        <dbReference type="ARBA" id="ARBA00022801"/>
    </source>
</evidence>
<accession>A0AAQ4CVT7</accession>
<dbReference type="InterPro" id="IPR013783">
    <property type="entry name" value="Ig-like_fold"/>
</dbReference>
<keyword evidence="11" id="KW-1185">Reference proteome</keyword>
<evidence type="ECO:0000313" key="11">
    <source>
        <dbReference type="Proteomes" id="UP001319921"/>
    </source>
</evidence>
<dbReference type="InterPro" id="IPR015366">
    <property type="entry name" value="S53_propep"/>
</dbReference>
<keyword evidence="3" id="KW-0479">Metal-binding</keyword>
<dbReference type="SUPFAM" id="SSF52743">
    <property type="entry name" value="Subtilisin-like"/>
    <property type="match status" value="1"/>
</dbReference>
<dbReference type="GO" id="GO:0004252">
    <property type="term" value="F:serine-type endopeptidase activity"/>
    <property type="evidence" value="ECO:0007669"/>
    <property type="project" value="InterPro"/>
</dbReference>
<evidence type="ECO:0000313" key="10">
    <source>
        <dbReference type="EMBL" id="BDB99918.1"/>
    </source>
</evidence>